<accession>A0AAE4Y9B4</accession>
<gene>
    <name evidence="2" type="ORF">GV832_08620</name>
</gene>
<evidence type="ECO:0000313" key="3">
    <source>
        <dbReference type="Proteomes" id="UP001193501"/>
    </source>
</evidence>
<dbReference type="EMBL" id="JAABNR010000007">
    <property type="protein sequence ID" value="NBZ87639.1"/>
    <property type="molecule type" value="Genomic_DNA"/>
</dbReference>
<dbReference type="Proteomes" id="UP001193501">
    <property type="component" value="Unassembled WGS sequence"/>
</dbReference>
<feature type="signal peptide" evidence="1">
    <location>
        <begin position="1"/>
        <end position="31"/>
    </location>
</feature>
<comment type="caution">
    <text evidence="2">The sequence shown here is derived from an EMBL/GenBank/DDBJ whole genome shotgun (WGS) entry which is preliminary data.</text>
</comment>
<reference evidence="2" key="1">
    <citation type="submission" date="2020-01" db="EMBL/GenBank/DDBJ databases">
        <authorList>
            <person name="Chen W.-M."/>
        </authorList>
    </citation>
    <scope>NUCLEOTIDE SEQUENCE</scope>
    <source>
        <strain evidence="2">CYK-10</strain>
    </source>
</reference>
<evidence type="ECO:0000256" key="1">
    <source>
        <dbReference type="SAM" id="SignalP"/>
    </source>
</evidence>
<protein>
    <submittedName>
        <fullName evidence="2">Uncharacterized protein</fullName>
    </submittedName>
</protein>
<sequence length="240" mass="25506">MTGQVLSLSPRRLGAALLVACTLALCGPASADALIDRFPTICGDTRLGFAERVDALTAAGWSRRNPGMWESYRPLLTEAFIATSIKAQASPDQWAETRAMADQLSGILAMSADDRAAAGIPDLTYAVLVSTGNPVAVLAILDEGMVLEGRVHCYYAGPLPTEIASFVAQMERSRFTEMNDNFVHQYSLETTENHEGVTQVSAQLVAILTPEAAQRLGAPPQAAAAVSIYSQPLLREGSAP</sequence>
<evidence type="ECO:0000313" key="2">
    <source>
        <dbReference type="EMBL" id="NBZ87639.1"/>
    </source>
</evidence>
<feature type="chain" id="PRO_5042030968" evidence="1">
    <location>
        <begin position="32"/>
        <end position="240"/>
    </location>
</feature>
<keyword evidence="1" id="KW-0732">Signal</keyword>
<organism evidence="2 3">
    <name type="scientific">Stagnihabitans tardus</name>
    <dbReference type="NCBI Taxonomy" id="2699202"/>
    <lineage>
        <taxon>Bacteria</taxon>
        <taxon>Pseudomonadati</taxon>
        <taxon>Pseudomonadota</taxon>
        <taxon>Alphaproteobacteria</taxon>
        <taxon>Rhodobacterales</taxon>
        <taxon>Paracoccaceae</taxon>
        <taxon>Stagnihabitans</taxon>
    </lineage>
</organism>
<keyword evidence="3" id="KW-1185">Reference proteome</keyword>
<proteinExistence type="predicted"/>
<dbReference type="AlphaFoldDB" id="A0AAE4Y9B4"/>
<dbReference type="RefSeq" id="WP_168774454.1">
    <property type="nucleotide sequence ID" value="NZ_JAABNR010000007.1"/>
</dbReference>
<name>A0AAE4Y9B4_9RHOB</name>